<protein>
    <recommendedName>
        <fullName evidence="6 7">Large ribosomal subunit protein uL2</fullName>
    </recommendedName>
</protein>
<dbReference type="Gene3D" id="2.30.30.30">
    <property type="match status" value="1"/>
</dbReference>
<evidence type="ECO:0000313" key="11">
    <source>
        <dbReference type="EMBL" id="KAF0676216.1"/>
    </source>
</evidence>
<comment type="caution">
    <text evidence="11">The sequence shown here is derived from an EMBL/GenBank/DDBJ whole genome shotgun (WGS) entry which is preliminary data.</text>
</comment>
<dbReference type="Pfam" id="PF03947">
    <property type="entry name" value="Ribosomal_L2_C"/>
    <property type="match status" value="1"/>
</dbReference>
<dbReference type="GO" id="GO:0015934">
    <property type="term" value="C:large ribosomal subunit"/>
    <property type="evidence" value="ECO:0007669"/>
    <property type="project" value="InterPro"/>
</dbReference>
<dbReference type="InterPro" id="IPR014726">
    <property type="entry name" value="Ribosomal_uL2_dom3"/>
</dbReference>
<dbReference type="GO" id="GO:0002181">
    <property type="term" value="P:cytoplasmic translation"/>
    <property type="evidence" value="ECO:0007669"/>
    <property type="project" value="TreeGrafter"/>
</dbReference>
<name>A0A921TDD3_9RHOB</name>
<dbReference type="EMBL" id="APKE01000016">
    <property type="protein sequence ID" value="KAF0676216.1"/>
    <property type="molecule type" value="Genomic_DNA"/>
</dbReference>
<dbReference type="InterPro" id="IPR012340">
    <property type="entry name" value="NA-bd_OB-fold"/>
</dbReference>
<accession>A0A921TDD3</accession>
<evidence type="ECO:0000259" key="10">
    <source>
        <dbReference type="SMART" id="SM01383"/>
    </source>
</evidence>
<dbReference type="InterPro" id="IPR008991">
    <property type="entry name" value="Translation_prot_SH3-like_sf"/>
</dbReference>
<evidence type="ECO:0000256" key="3">
    <source>
        <dbReference type="ARBA" id="ARBA00022884"/>
    </source>
</evidence>
<dbReference type="GO" id="GO:0016740">
    <property type="term" value="F:transferase activity"/>
    <property type="evidence" value="ECO:0007669"/>
    <property type="project" value="InterPro"/>
</dbReference>
<evidence type="ECO:0000256" key="1">
    <source>
        <dbReference type="ARBA" id="ARBA00005636"/>
    </source>
</evidence>
<evidence type="ECO:0000256" key="4">
    <source>
        <dbReference type="ARBA" id="ARBA00022980"/>
    </source>
</evidence>
<evidence type="ECO:0000256" key="7">
    <source>
        <dbReference type="HAMAP-Rule" id="MF_01320"/>
    </source>
</evidence>
<dbReference type="SUPFAM" id="SSF50249">
    <property type="entry name" value="Nucleic acid-binding proteins"/>
    <property type="match status" value="1"/>
</dbReference>
<evidence type="ECO:0000256" key="6">
    <source>
        <dbReference type="ARBA" id="ARBA00035242"/>
    </source>
</evidence>
<dbReference type="SMART" id="SM01382">
    <property type="entry name" value="Ribosomal_L2_C"/>
    <property type="match status" value="1"/>
</dbReference>
<feature type="domain" description="Large ribosomal subunit protein uL2 RNA-binding" evidence="10">
    <location>
        <begin position="65"/>
        <end position="141"/>
    </location>
</feature>
<dbReference type="SMART" id="SM01383">
    <property type="entry name" value="Ribosomal_L2"/>
    <property type="match status" value="1"/>
</dbReference>
<dbReference type="InterPro" id="IPR022669">
    <property type="entry name" value="Ribosomal_uL2_C"/>
</dbReference>
<dbReference type="InterPro" id="IPR002171">
    <property type="entry name" value="Ribosomal_uL2"/>
</dbReference>
<evidence type="ECO:0000256" key="5">
    <source>
        <dbReference type="ARBA" id="ARBA00023274"/>
    </source>
</evidence>
<dbReference type="Gene3D" id="4.10.950.10">
    <property type="entry name" value="Ribosomal protein L2, domain 3"/>
    <property type="match status" value="1"/>
</dbReference>
<organism evidence="11 12">
    <name type="scientific">Profundibacterium mesophilum KAUST100406-0324</name>
    <dbReference type="NCBI Taxonomy" id="1037889"/>
    <lineage>
        <taxon>Bacteria</taxon>
        <taxon>Pseudomonadati</taxon>
        <taxon>Pseudomonadota</taxon>
        <taxon>Alphaproteobacteria</taxon>
        <taxon>Rhodobacterales</taxon>
        <taxon>Roseobacteraceae</taxon>
        <taxon>Profundibacterium</taxon>
    </lineage>
</organism>
<dbReference type="PROSITE" id="PS00467">
    <property type="entry name" value="RIBOSOMAL_L2"/>
    <property type="match status" value="1"/>
</dbReference>
<dbReference type="FunFam" id="2.30.30.30:FF:000001">
    <property type="entry name" value="50S ribosomal protein L2"/>
    <property type="match status" value="1"/>
</dbReference>
<dbReference type="NCBIfam" id="TIGR01171">
    <property type="entry name" value="rplB_bact"/>
    <property type="match status" value="1"/>
</dbReference>
<sequence>MATSGGLNTGSLAGASSRRKTESMALKSYKPTTPGQRGLVLIDRSELWKGRPVKSLTEGLTKHGGRNNTGRITMRRKGGGAKRLYRIVDFRRTKHDMSAVVARIEYDPNRTAFIALIQYEDGEQNYILAPQRLAIGDKVVSGPKVDIKPGNAMPFSGMPIGTIVHNIELKPGKGGQIARAAGTYAQFVGRDGGYAQIRLSSGELRLVRQECMATVGAVSNPDNSNQNYGKAGRMRHKGIRPSVRGVVMNPIDHPHGGGEGRTSGGRHPVTPWGKPTKGARTRNKNKASSKLIIRSRHAKKKGR</sequence>
<dbReference type="PANTHER" id="PTHR13691:SF5">
    <property type="entry name" value="LARGE RIBOSOMAL SUBUNIT PROTEIN UL2M"/>
    <property type="match status" value="1"/>
</dbReference>
<dbReference type="Pfam" id="PF00181">
    <property type="entry name" value="Ribosomal_L2_N"/>
    <property type="match status" value="1"/>
</dbReference>
<dbReference type="InterPro" id="IPR014722">
    <property type="entry name" value="Rib_uL2_dom2"/>
</dbReference>
<feature type="domain" description="Large ribosomal subunit protein uL2 C-terminal" evidence="9">
    <location>
        <begin position="147"/>
        <end position="275"/>
    </location>
</feature>
<evidence type="ECO:0000259" key="9">
    <source>
        <dbReference type="SMART" id="SM01382"/>
    </source>
</evidence>
<dbReference type="PANTHER" id="PTHR13691">
    <property type="entry name" value="RIBOSOMAL PROTEIN L2"/>
    <property type="match status" value="1"/>
</dbReference>
<feature type="compositionally biased region" description="Basic residues" evidence="8">
    <location>
        <begin position="277"/>
        <end position="303"/>
    </location>
</feature>
<reference evidence="11" key="1">
    <citation type="submission" date="2013-03" db="EMBL/GenBank/DDBJ databases">
        <title>Genome Sequence of the Profundibacterium mesophilum strain KAUST100406-0324T from Red Sea, a novel genus in the family Rhodobacteraceae.</title>
        <authorList>
            <person name="Essack M."/>
            <person name="Alam I."/>
            <person name="Lafi F."/>
            <person name="Alawi W."/>
            <person name="Kamanu F."/>
            <person name="Al-Suwailem A."/>
            <person name="Lee O.O."/>
            <person name="Xu Y."/>
            <person name="Bajic V."/>
            <person name="Qian P.-Y."/>
            <person name="Archer J."/>
        </authorList>
    </citation>
    <scope>NUCLEOTIDE SEQUENCE</scope>
    <source>
        <strain evidence="11">KAUST100406-0324</strain>
    </source>
</reference>
<evidence type="ECO:0000313" key="12">
    <source>
        <dbReference type="Proteomes" id="UP000698242"/>
    </source>
</evidence>
<dbReference type="PIRSF" id="PIRSF002158">
    <property type="entry name" value="Ribosomal_L2"/>
    <property type="match status" value="1"/>
</dbReference>
<dbReference type="InterPro" id="IPR022666">
    <property type="entry name" value="Ribosomal_uL2_RNA-bd_dom"/>
</dbReference>
<keyword evidence="5 7" id="KW-0687">Ribonucleoprotein</keyword>
<comment type="subunit">
    <text evidence="7">Part of the 50S ribosomal subunit. Forms a bridge to the 30S subunit in the 70S ribosome.</text>
</comment>
<dbReference type="GO" id="GO:0019843">
    <property type="term" value="F:rRNA binding"/>
    <property type="evidence" value="ECO:0007669"/>
    <property type="project" value="UniProtKB-UniRule"/>
</dbReference>
<feature type="compositionally biased region" description="Polar residues" evidence="8">
    <location>
        <begin position="1"/>
        <end position="11"/>
    </location>
</feature>
<keyword evidence="12" id="KW-1185">Reference proteome</keyword>
<evidence type="ECO:0000256" key="2">
    <source>
        <dbReference type="ARBA" id="ARBA00022730"/>
    </source>
</evidence>
<keyword evidence="3 7" id="KW-0694">RNA-binding</keyword>
<keyword evidence="2 7" id="KW-0699">rRNA-binding</keyword>
<comment type="similarity">
    <text evidence="1 7">Belongs to the universal ribosomal protein uL2 family.</text>
</comment>
<dbReference type="InterPro" id="IPR005880">
    <property type="entry name" value="Ribosomal_uL2_bac/org-type"/>
</dbReference>
<keyword evidence="4 7" id="KW-0689">Ribosomal protein</keyword>
<gene>
    <name evidence="7 11" type="primary">rplB</name>
    <name evidence="11" type="ORF">PMES_01536</name>
</gene>
<dbReference type="HAMAP" id="MF_01320_B">
    <property type="entry name" value="Ribosomal_uL2_B"/>
    <property type="match status" value="1"/>
</dbReference>
<dbReference type="FunFam" id="2.40.50.140:FF:000003">
    <property type="entry name" value="50S ribosomal protein L2"/>
    <property type="match status" value="1"/>
</dbReference>
<dbReference type="AlphaFoldDB" id="A0A921TDD3"/>
<proteinExistence type="inferred from homology"/>
<dbReference type="Gene3D" id="2.40.50.140">
    <property type="entry name" value="Nucleic acid-binding proteins"/>
    <property type="match status" value="1"/>
</dbReference>
<dbReference type="Proteomes" id="UP000698242">
    <property type="component" value="Unassembled WGS sequence"/>
</dbReference>
<comment type="function">
    <text evidence="7">One of the primary rRNA binding proteins. Required for association of the 30S and 50S subunits to form the 70S ribosome, for tRNA binding and peptide bond formation. It has been suggested to have peptidyltransferase activity; this is somewhat controversial. Makes several contacts with the 16S rRNA in the 70S ribosome.</text>
</comment>
<feature type="region of interest" description="Disordered" evidence="8">
    <location>
        <begin position="1"/>
        <end position="32"/>
    </location>
</feature>
<evidence type="ECO:0000256" key="8">
    <source>
        <dbReference type="SAM" id="MobiDB-lite"/>
    </source>
</evidence>
<dbReference type="SUPFAM" id="SSF50104">
    <property type="entry name" value="Translation proteins SH3-like domain"/>
    <property type="match status" value="1"/>
</dbReference>
<dbReference type="FunFam" id="4.10.950.10:FF:000001">
    <property type="entry name" value="50S ribosomal protein L2"/>
    <property type="match status" value="1"/>
</dbReference>
<dbReference type="InterPro" id="IPR022671">
    <property type="entry name" value="Ribosomal_uL2_CS"/>
</dbReference>
<feature type="region of interest" description="Disordered" evidence="8">
    <location>
        <begin position="251"/>
        <end position="303"/>
    </location>
</feature>
<dbReference type="GO" id="GO:0003735">
    <property type="term" value="F:structural constituent of ribosome"/>
    <property type="evidence" value="ECO:0007669"/>
    <property type="project" value="InterPro"/>
</dbReference>